<evidence type="ECO:0000259" key="1">
    <source>
        <dbReference type="Pfam" id="PF15977"/>
    </source>
</evidence>
<gene>
    <name evidence="2" type="ORF">I2494_05210</name>
</gene>
<evidence type="ECO:0000313" key="3">
    <source>
        <dbReference type="Proteomes" id="UP001296921"/>
    </source>
</evidence>
<name>A0ABS1IMZ6_9GAMM</name>
<dbReference type="InterPro" id="IPR041687">
    <property type="entry name" value="HTH_46"/>
</dbReference>
<reference evidence="2 3" key="1">
    <citation type="submission" date="2020-11" db="EMBL/GenBank/DDBJ databases">
        <title>Insectihabitans protaetiae gen. nov. sp. nov. and Insectihabitans allomyrinae sp. nov., isolated from larvae of Protaetia brevitarsis seulensis and Allomyrina dichotoma, respectively.</title>
        <authorList>
            <person name="Lee S.D."/>
            <person name="Byeon Y.-S."/>
            <person name="Kim S.-M."/>
            <person name="Yang H.L."/>
            <person name="Kim I.S."/>
        </authorList>
    </citation>
    <scope>NUCLEOTIDE SEQUENCE [LARGE SCALE GENOMIC DNA]</scope>
    <source>
        <strain evidence="2 3">BWR-B9</strain>
    </source>
</reference>
<protein>
    <submittedName>
        <fullName evidence="2">Helix-turn-helix domain-containing protein</fullName>
    </submittedName>
</protein>
<dbReference type="RefSeq" id="WP_218466052.1">
    <property type="nucleotide sequence ID" value="NZ_JADRCR010000002.1"/>
</dbReference>
<accession>A0ABS1IMZ6</accession>
<dbReference type="Pfam" id="PF15977">
    <property type="entry name" value="HTH_46"/>
    <property type="match status" value="1"/>
</dbReference>
<feature type="domain" description="IprA winged helix-turn-helix" evidence="1">
    <location>
        <begin position="138"/>
        <end position="204"/>
    </location>
</feature>
<organism evidence="2 3">
    <name type="scientific">Limnobaculum allomyrinae</name>
    <dbReference type="NCBI Taxonomy" id="2791986"/>
    <lineage>
        <taxon>Bacteria</taxon>
        <taxon>Pseudomonadati</taxon>
        <taxon>Pseudomonadota</taxon>
        <taxon>Gammaproteobacteria</taxon>
        <taxon>Enterobacterales</taxon>
        <taxon>Budviciaceae</taxon>
        <taxon>Limnobaculum</taxon>
    </lineage>
</organism>
<dbReference type="EMBL" id="JADRCR010000002">
    <property type="protein sequence ID" value="MBK5143120.1"/>
    <property type="molecule type" value="Genomic_DNA"/>
</dbReference>
<sequence>MDLPLSSIKKPIDAIQILIDKLSPYAHQEISPSHKKFYCTDQCYLVQDGYVQLHRIQDEMIMYSSSAPTILGLSSNLIPGAEDFFFTTKTTTTIAILTTSKATQIIESENLWEYLSIFQAYIIRRMHEYHGRTTALSAYEITRNQLINLMHEPDEVRNNITAVQYIQDHTRLSRSGVMKMLSQLKKGNYIELNKGLLIKINKMPLGY</sequence>
<comment type="caution">
    <text evidence="2">The sequence shown here is derived from an EMBL/GenBank/DDBJ whole genome shotgun (WGS) entry which is preliminary data.</text>
</comment>
<evidence type="ECO:0000313" key="2">
    <source>
        <dbReference type="EMBL" id="MBK5143120.1"/>
    </source>
</evidence>
<proteinExistence type="predicted"/>
<keyword evidence="3" id="KW-1185">Reference proteome</keyword>
<dbReference type="Proteomes" id="UP001296921">
    <property type="component" value="Unassembled WGS sequence"/>
</dbReference>